<organism evidence="1">
    <name type="scientific">marine sediment metagenome</name>
    <dbReference type="NCBI Taxonomy" id="412755"/>
    <lineage>
        <taxon>unclassified sequences</taxon>
        <taxon>metagenomes</taxon>
        <taxon>ecological metagenomes</taxon>
    </lineage>
</organism>
<dbReference type="EMBL" id="LAZR01004193">
    <property type="protein sequence ID" value="KKN10907.1"/>
    <property type="molecule type" value="Genomic_DNA"/>
</dbReference>
<proteinExistence type="predicted"/>
<evidence type="ECO:0000313" key="1">
    <source>
        <dbReference type="EMBL" id="KKN10907.1"/>
    </source>
</evidence>
<name>A0A0F9NG36_9ZZZZ</name>
<gene>
    <name evidence="1" type="ORF">LCGC14_1031870</name>
</gene>
<sequence length="70" mass="8127">MNNHVMNFNPHLREVKCNKCNSINTKGVNYSENIELPDDTTSGKTIVVYICFDCKNEFTKDKVFKQLELL</sequence>
<comment type="caution">
    <text evidence="1">The sequence shown here is derived from an EMBL/GenBank/DDBJ whole genome shotgun (WGS) entry which is preliminary data.</text>
</comment>
<accession>A0A0F9NG36</accession>
<reference evidence="1" key="1">
    <citation type="journal article" date="2015" name="Nature">
        <title>Complex archaea that bridge the gap between prokaryotes and eukaryotes.</title>
        <authorList>
            <person name="Spang A."/>
            <person name="Saw J.H."/>
            <person name="Jorgensen S.L."/>
            <person name="Zaremba-Niedzwiedzka K."/>
            <person name="Martijn J."/>
            <person name="Lind A.E."/>
            <person name="van Eijk R."/>
            <person name="Schleper C."/>
            <person name="Guy L."/>
            <person name="Ettema T.J."/>
        </authorList>
    </citation>
    <scope>NUCLEOTIDE SEQUENCE</scope>
</reference>
<protein>
    <submittedName>
        <fullName evidence="1">Uncharacterized protein</fullName>
    </submittedName>
</protein>
<dbReference type="AlphaFoldDB" id="A0A0F9NG36"/>